<dbReference type="InterPro" id="IPR008971">
    <property type="entry name" value="HSP40/DnaJ_pept-bd"/>
</dbReference>
<evidence type="ECO:0000313" key="4">
    <source>
        <dbReference type="Proteomes" id="UP001454036"/>
    </source>
</evidence>
<evidence type="ECO:0000313" key="3">
    <source>
        <dbReference type="EMBL" id="GAA0185865.1"/>
    </source>
</evidence>
<dbReference type="GO" id="GO:0051082">
    <property type="term" value="F:unfolded protein binding"/>
    <property type="evidence" value="ECO:0007669"/>
    <property type="project" value="InterPro"/>
</dbReference>
<dbReference type="Pfam" id="PF01556">
    <property type="entry name" value="DnaJ_C"/>
    <property type="match status" value="1"/>
</dbReference>
<dbReference type="InterPro" id="IPR051339">
    <property type="entry name" value="DnaJ_subfamily_B"/>
</dbReference>
<dbReference type="Proteomes" id="UP001454036">
    <property type="component" value="Unassembled WGS sequence"/>
</dbReference>
<reference evidence="3 4" key="1">
    <citation type="submission" date="2024-01" db="EMBL/GenBank/DDBJ databases">
        <title>The complete chloroplast genome sequence of Lithospermum erythrorhizon: insights into the phylogenetic relationship among Boraginaceae species and the maternal lineages of purple gromwells.</title>
        <authorList>
            <person name="Okada T."/>
            <person name="Watanabe K."/>
        </authorList>
    </citation>
    <scope>NUCLEOTIDE SEQUENCE [LARGE SCALE GENOMIC DNA]</scope>
</reference>
<dbReference type="EMBL" id="BAABME010013145">
    <property type="protein sequence ID" value="GAA0185865.1"/>
    <property type="molecule type" value="Genomic_DNA"/>
</dbReference>
<name>A0AAV3RZ20_LITER</name>
<keyword evidence="4" id="KW-1185">Reference proteome</keyword>
<protein>
    <submittedName>
        <fullName evidence="3">Chaperone</fullName>
    </submittedName>
</protein>
<dbReference type="Gene3D" id="2.60.260.20">
    <property type="entry name" value="Urease metallochaperone UreE, N-terminal domain"/>
    <property type="match status" value="2"/>
</dbReference>
<dbReference type="GO" id="GO:0051087">
    <property type="term" value="F:protein-folding chaperone binding"/>
    <property type="evidence" value="ECO:0007669"/>
    <property type="project" value="TreeGrafter"/>
</dbReference>
<dbReference type="AlphaFoldDB" id="A0AAV3RZ20"/>
<dbReference type="GO" id="GO:0006457">
    <property type="term" value="P:protein folding"/>
    <property type="evidence" value="ECO:0007669"/>
    <property type="project" value="InterPro"/>
</dbReference>
<feature type="domain" description="Chaperone DnaJ C-terminal" evidence="2">
    <location>
        <begin position="30"/>
        <end position="188"/>
    </location>
</feature>
<accession>A0AAV3RZ20</accession>
<comment type="caution">
    <text evidence="3">The sequence shown here is derived from an EMBL/GenBank/DDBJ whole genome shotgun (WGS) entry which is preliminary data.</text>
</comment>
<dbReference type="GO" id="GO:0005829">
    <property type="term" value="C:cytosol"/>
    <property type="evidence" value="ECO:0007669"/>
    <property type="project" value="TreeGrafter"/>
</dbReference>
<dbReference type="SUPFAM" id="SSF49493">
    <property type="entry name" value="HSP40/DnaJ peptide-binding domain"/>
    <property type="match status" value="2"/>
</dbReference>
<dbReference type="InterPro" id="IPR002939">
    <property type="entry name" value="DnaJ_C"/>
</dbReference>
<keyword evidence="1" id="KW-0143">Chaperone</keyword>
<dbReference type="FunFam" id="2.60.260.20:FF:000002">
    <property type="entry name" value="Dnaj homolog subfamily b member"/>
    <property type="match status" value="1"/>
</dbReference>
<dbReference type="PANTHER" id="PTHR24078">
    <property type="entry name" value="DNAJ HOMOLOG SUBFAMILY C MEMBER"/>
    <property type="match status" value="1"/>
</dbReference>
<organism evidence="3 4">
    <name type="scientific">Lithospermum erythrorhizon</name>
    <name type="common">Purple gromwell</name>
    <name type="synonym">Lithospermum officinale var. erythrorhizon</name>
    <dbReference type="NCBI Taxonomy" id="34254"/>
    <lineage>
        <taxon>Eukaryota</taxon>
        <taxon>Viridiplantae</taxon>
        <taxon>Streptophyta</taxon>
        <taxon>Embryophyta</taxon>
        <taxon>Tracheophyta</taxon>
        <taxon>Spermatophyta</taxon>
        <taxon>Magnoliopsida</taxon>
        <taxon>eudicotyledons</taxon>
        <taxon>Gunneridae</taxon>
        <taxon>Pentapetalae</taxon>
        <taxon>asterids</taxon>
        <taxon>lamiids</taxon>
        <taxon>Boraginales</taxon>
        <taxon>Boraginaceae</taxon>
        <taxon>Boraginoideae</taxon>
        <taxon>Lithospermeae</taxon>
        <taxon>Lithospermum</taxon>
    </lineage>
</organism>
<evidence type="ECO:0000259" key="2">
    <source>
        <dbReference type="Pfam" id="PF01556"/>
    </source>
</evidence>
<proteinExistence type="predicted"/>
<dbReference type="CDD" id="cd10747">
    <property type="entry name" value="DnaJ_C"/>
    <property type="match status" value="1"/>
</dbReference>
<sequence length="207" mass="23179">MGCMSSKRYVSPTICSDSSSTTVQRKPPPIEKTLTCTLEELCYGGIRKFKITRDLISDIGVIVQEEILTIDIKPGWKKGTKITFEGKGNEKPGILPADIIFTIDEKRHDLFERLGDDLMLIVEIPLVEALTETSITVPLLGEGEEMELPFGDTIIYPGYEKTITDLGMPKSKDTGRGDLKLKFRVQFPEELSDQQRSEFVSILEDCS</sequence>
<gene>
    <name evidence="3" type="ORF">LIER_33153</name>
</gene>
<dbReference type="PANTHER" id="PTHR24078:SF522">
    <property type="entry name" value="DNAJ CHAPERONE C-TERMINAL DOMAIN-CONTAINING PROTEIN"/>
    <property type="match status" value="1"/>
</dbReference>
<evidence type="ECO:0000256" key="1">
    <source>
        <dbReference type="ARBA" id="ARBA00023186"/>
    </source>
</evidence>